<organism evidence="2">
    <name type="scientific">Cladocopium goreaui</name>
    <dbReference type="NCBI Taxonomy" id="2562237"/>
    <lineage>
        <taxon>Eukaryota</taxon>
        <taxon>Sar</taxon>
        <taxon>Alveolata</taxon>
        <taxon>Dinophyceae</taxon>
        <taxon>Suessiales</taxon>
        <taxon>Symbiodiniaceae</taxon>
        <taxon>Cladocopium</taxon>
    </lineage>
</organism>
<evidence type="ECO:0000313" key="4">
    <source>
        <dbReference type="Proteomes" id="UP001152797"/>
    </source>
</evidence>
<name>A0A9P1CPY7_9DINO</name>
<proteinExistence type="predicted"/>
<dbReference type="AlphaFoldDB" id="A0A9P1CPY7"/>
<evidence type="ECO:0000313" key="2">
    <source>
        <dbReference type="EMBL" id="CAI3994838.1"/>
    </source>
</evidence>
<dbReference type="EMBL" id="CAMXCT020002001">
    <property type="protein sequence ID" value="CAL1148213.1"/>
    <property type="molecule type" value="Genomic_DNA"/>
</dbReference>
<sequence length="146" mass="17128">MFLFLLLSILALGMTVWILKKANRGLRIQLMEEQTGALRFSQDLEQSNYERDKYHGYWNSTFDENITLQLELDSFNERLEEARTADRQSIRGAKGLLDRALDEMVDFREMHGFHTPHGRCWHVTPHWPMRQGSMIEPLAVFVSTPM</sequence>
<protein>
    <submittedName>
        <fullName evidence="2">Uncharacterized protein</fullName>
    </submittedName>
</protein>
<keyword evidence="1" id="KW-0732">Signal</keyword>
<dbReference type="EMBL" id="CAMXCT030002001">
    <property type="protein sequence ID" value="CAL4782150.1"/>
    <property type="molecule type" value="Genomic_DNA"/>
</dbReference>
<reference evidence="3 4" key="2">
    <citation type="submission" date="2024-05" db="EMBL/GenBank/DDBJ databases">
        <authorList>
            <person name="Chen Y."/>
            <person name="Shah S."/>
            <person name="Dougan E. K."/>
            <person name="Thang M."/>
            <person name="Chan C."/>
        </authorList>
    </citation>
    <scope>NUCLEOTIDE SEQUENCE [LARGE SCALE GENOMIC DNA]</scope>
</reference>
<evidence type="ECO:0000313" key="3">
    <source>
        <dbReference type="EMBL" id="CAL4782150.1"/>
    </source>
</evidence>
<reference evidence="2" key="1">
    <citation type="submission" date="2022-10" db="EMBL/GenBank/DDBJ databases">
        <authorList>
            <person name="Chen Y."/>
            <person name="Dougan E. K."/>
            <person name="Chan C."/>
            <person name="Rhodes N."/>
            <person name="Thang M."/>
        </authorList>
    </citation>
    <scope>NUCLEOTIDE SEQUENCE</scope>
</reference>
<gene>
    <name evidence="2" type="ORF">C1SCF055_LOCUS21454</name>
</gene>
<feature type="signal peptide" evidence="1">
    <location>
        <begin position="1"/>
        <end position="15"/>
    </location>
</feature>
<feature type="chain" id="PRO_5043270727" evidence="1">
    <location>
        <begin position="16"/>
        <end position="146"/>
    </location>
</feature>
<dbReference type="EMBL" id="CAMXCT010002001">
    <property type="protein sequence ID" value="CAI3994838.1"/>
    <property type="molecule type" value="Genomic_DNA"/>
</dbReference>
<accession>A0A9P1CPY7</accession>
<dbReference type="Proteomes" id="UP001152797">
    <property type="component" value="Unassembled WGS sequence"/>
</dbReference>
<keyword evidence="4" id="KW-1185">Reference proteome</keyword>
<evidence type="ECO:0000256" key="1">
    <source>
        <dbReference type="SAM" id="SignalP"/>
    </source>
</evidence>
<comment type="caution">
    <text evidence="2">The sequence shown here is derived from an EMBL/GenBank/DDBJ whole genome shotgun (WGS) entry which is preliminary data.</text>
</comment>